<dbReference type="InterPro" id="IPR017871">
    <property type="entry name" value="ABC_transporter-like_CS"/>
</dbReference>
<evidence type="ECO:0000313" key="11">
    <source>
        <dbReference type="Proteomes" id="UP001276854"/>
    </source>
</evidence>
<reference evidence="10 11" key="1">
    <citation type="submission" date="2023-10" db="EMBL/GenBank/DDBJ databases">
        <title>A novel Glycoside Hydrolase 43-Like Enzyme from Clostrdium boliviensis is an Endo-xylanase, and a Candidate for Xylooligosaccharides Production from Different Xylan Substrates.</title>
        <authorList>
            <person name="Alvarez M.T."/>
            <person name="Rocabado-Villegas L.R."/>
            <person name="Salas-Veizaga D.M."/>
            <person name="Linares-Pasten J.A."/>
            <person name="Gudmundsdottir E.E."/>
            <person name="Hreggvidsson G.O."/>
            <person name="Adlercreutz P."/>
            <person name="Nordberg Karlsson E."/>
        </authorList>
    </citation>
    <scope>NUCLEOTIDE SEQUENCE [LARGE SCALE GENOMIC DNA]</scope>
    <source>
        <strain evidence="10 11">E-1</strain>
    </source>
</reference>
<evidence type="ECO:0000259" key="8">
    <source>
        <dbReference type="PROSITE" id="PS50893"/>
    </source>
</evidence>
<name>A0ABU4GV67_9CLOT</name>
<keyword evidence="3" id="KW-0547">Nucleotide-binding</keyword>
<dbReference type="SUPFAM" id="SSF52540">
    <property type="entry name" value="P-loop containing nucleoside triphosphate hydrolases"/>
    <property type="match status" value="1"/>
</dbReference>
<dbReference type="SUPFAM" id="SSF90123">
    <property type="entry name" value="ABC transporter transmembrane region"/>
    <property type="match status" value="1"/>
</dbReference>
<feature type="transmembrane region" description="Helical" evidence="7">
    <location>
        <begin position="273"/>
        <end position="294"/>
    </location>
</feature>
<evidence type="ECO:0000256" key="7">
    <source>
        <dbReference type="SAM" id="Phobius"/>
    </source>
</evidence>
<dbReference type="InterPro" id="IPR003593">
    <property type="entry name" value="AAA+_ATPase"/>
</dbReference>
<dbReference type="PROSITE" id="PS50893">
    <property type="entry name" value="ABC_TRANSPORTER_2"/>
    <property type="match status" value="1"/>
</dbReference>
<dbReference type="PANTHER" id="PTHR24221">
    <property type="entry name" value="ATP-BINDING CASSETTE SUB-FAMILY B"/>
    <property type="match status" value="1"/>
</dbReference>
<keyword evidence="2 7" id="KW-0812">Transmembrane</keyword>
<dbReference type="PROSITE" id="PS50929">
    <property type="entry name" value="ABC_TM1F"/>
    <property type="match status" value="1"/>
</dbReference>
<protein>
    <submittedName>
        <fullName evidence="10">ABC transporter ATP-binding protein</fullName>
    </submittedName>
</protein>
<evidence type="ECO:0000259" key="9">
    <source>
        <dbReference type="PROSITE" id="PS50929"/>
    </source>
</evidence>
<proteinExistence type="predicted"/>
<evidence type="ECO:0000256" key="3">
    <source>
        <dbReference type="ARBA" id="ARBA00022741"/>
    </source>
</evidence>
<dbReference type="PROSITE" id="PS00211">
    <property type="entry name" value="ABC_TRANSPORTER_1"/>
    <property type="match status" value="1"/>
</dbReference>
<dbReference type="CDD" id="cd07346">
    <property type="entry name" value="ABC_6TM_exporters"/>
    <property type="match status" value="1"/>
</dbReference>
<dbReference type="InterPro" id="IPR027417">
    <property type="entry name" value="P-loop_NTPase"/>
</dbReference>
<evidence type="ECO:0000256" key="4">
    <source>
        <dbReference type="ARBA" id="ARBA00022840"/>
    </source>
</evidence>
<feature type="transmembrane region" description="Helical" evidence="7">
    <location>
        <begin position="56"/>
        <end position="76"/>
    </location>
</feature>
<evidence type="ECO:0000256" key="6">
    <source>
        <dbReference type="ARBA" id="ARBA00023136"/>
    </source>
</evidence>
<keyword evidence="4 10" id="KW-0067">ATP-binding</keyword>
<keyword evidence="11" id="KW-1185">Reference proteome</keyword>
<evidence type="ECO:0000256" key="1">
    <source>
        <dbReference type="ARBA" id="ARBA00004651"/>
    </source>
</evidence>
<dbReference type="InterPro" id="IPR003439">
    <property type="entry name" value="ABC_transporter-like_ATP-bd"/>
</dbReference>
<comment type="subcellular location">
    <subcellularLocation>
        <location evidence="1">Cell membrane</location>
        <topology evidence="1">Multi-pass membrane protein</topology>
    </subcellularLocation>
</comment>
<dbReference type="Gene3D" id="3.40.50.300">
    <property type="entry name" value="P-loop containing nucleotide triphosphate hydrolases"/>
    <property type="match status" value="1"/>
</dbReference>
<dbReference type="Gene3D" id="1.20.1560.10">
    <property type="entry name" value="ABC transporter type 1, transmembrane domain"/>
    <property type="match status" value="1"/>
</dbReference>
<dbReference type="SMART" id="SM00382">
    <property type="entry name" value="AAA"/>
    <property type="match status" value="1"/>
</dbReference>
<dbReference type="Pfam" id="PF00005">
    <property type="entry name" value="ABC_tran"/>
    <property type="match status" value="1"/>
</dbReference>
<dbReference type="GO" id="GO:0005524">
    <property type="term" value="F:ATP binding"/>
    <property type="evidence" value="ECO:0007669"/>
    <property type="project" value="UniProtKB-KW"/>
</dbReference>
<evidence type="ECO:0000313" key="10">
    <source>
        <dbReference type="EMBL" id="MDW2800887.1"/>
    </source>
</evidence>
<evidence type="ECO:0000256" key="2">
    <source>
        <dbReference type="ARBA" id="ARBA00022692"/>
    </source>
</evidence>
<dbReference type="InterPro" id="IPR039421">
    <property type="entry name" value="Type_1_exporter"/>
</dbReference>
<feature type="domain" description="ABC transporter" evidence="8">
    <location>
        <begin position="332"/>
        <end position="548"/>
    </location>
</feature>
<comment type="caution">
    <text evidence="10">The sequence shown here is derived from an EMBL/GenBank/DDBJ whole genome shotgun (WGS) entry which is preliminary data.</text>
</comment>
<evidence type="ECO:0000256" key="5">
    <source>
        <dbReference type="ARBA" id="ARBA00022989"/>
    </source>
</evidence>
<feature type="transmembrane region" description="Helical" evidence="7">
    <location>
        <begin position="248"/>
        <end position="267"/>
    </location>
</feature>
<keyword evidence="6 7" id="KW-0472">Membrane</keyword>
<feature type="transmembrane region" description="Helical" evidence="7">
    <location>
        <begin position="158"/>
        <end position="176"/>
    </location>
</feature>
<sequence>MMNMIKFSIKYILRHYLSFVILMFFVIVKSILAVVAPYLSGIFIDQLIVQPSMKTIYGFAIIYALLALTQIITLYISTILHTYIYANASISLTFDVVEHMRKLPLCFYTNKDITYFTHRIQGDSNALITFVLTNALDLVSNILSIAGTIYIVIKVSKYMCIVYIIALFVYLVQYILTKKMIYSNSKTLREMESHFFSVLLSQLKHLRLIKMFNIGKIFDLRLRASYDSLYKATLNLQKIMCFFQSNQITVSSIFKVLLLIFGGIQFINGKMTIGMFSVLLTYLGLIMNSVVYFANLGQSYISAMVSYNRMVELIYLQEDCNGSEMIAHVNSISIQNLSYGYDNNLLVYNFSYIFEKGKIYCICGSNGTGKSTFSDILLGLNQIYEGKIVFNNSKDLRDLDMYKIREKLCCCISQDALLYEDTILNNILLCKENTDISIIDKLAVQIGLFHENNSNLSLDYLIDNNKENLSGGERQKISLLRSFVGNNDFIIYDEPTSYLDKSSNDFFINKLQEMKLQNKIILIITHDHTLQNYCDVCINLENYVADNS</sequence>
<organism evidence="10 11">
    <name type="scientific">Clostridium boliviensis</name>
    <dbReference type="NCBI Taxonomy" id="318465"/>
    <lineage>
        <taxon>Bacteria</taxon>
        <taxon>Bacillati</taxon>
        <taxon>Bacillota</taxon>
        <taxon>Clostridia</taxon>
        <taxon>Eubacteriales</taxon>
        <taxon>Clostridiaceae</taxon>
        <taxon>Clostridium</taxon>
    </lineage>
</organism>
<dbReference type="InterPro" id="IPR036640">
    <property type="entry name" value="ABC1_TM_sf"/>
</dbReference>
<keyword evidence="5 7" id="KW-1133">Transmembrane helix</keyword>
<feature type="transmembrane region" description="Helical" evidence="7">
    <location>
        <begin position="12"/>
        <end position="36"/>
    </location>
</feature>
<gene>
    <name evidence="10" type="ORF">RZO55_25285</name>
</gene>
<dbReference type="Proteomes" id="UP001276854">
    <property type="component" value="Unassembled WGS sequence"/>
</dbReference>
<accession>A0ABU4GV67</accession>
<dbReference type="RefSeq" id="WP_318067048.1">
    <property type="nucleotide sequence ID" value="NZ_JAWONS010000329.1"/>
</dbReference>
<feature type="domain" description="ABC transmembrane type-1" evidence="9">
    <location>
        <begin position="20"/>
        <end position="302"/>
    </location>
</feature>
<dbReference type="PANTHER" id="PTHR24221:SF654">
    <property type="entry name" value="ATP-BINDING CASSETTE SUB-FAMILY B MEMBER 6"/>
    <property type="match status" value="1"/>
</dbReference>
<dbReference type="Pfam" id="PF00664">
    <property type="entry name" value="ABC_membrane"/>
    <property type="match status" value="1"/>
</dbReference>
<feature type="transmembrane region" description="Helical" evidence="7">
    <location>
        <begin position="126"/>
        <end position="152"/>
    </location>
</feature>
<dbReference type="InterPro" id="IPR011527">
    <property type="entry name" value="ABC1_TM_dom"/>
</dbReference>
<dbReference type="EMBL" id="JAWONS010000329">
    <property type="protein sequence ID" value="MDW2800887.1"/>
    <property type="molecule type" value="Genomic_DNA"/>
</dbReference>